<keyword evidence="13" id="KW-0175">Coiled coil</keyword>
<dbReference type="HAMAP" id="MF_01151">
    <property type="entry name" value="GrpE"/>
    <property type="match status" value="1"/>
</dbReference>
<dbReference type="SUPFAM" id="SSF51064">
    <property type="entry name" value="Head domain of nucleotide exchange factor GrpE"/>
    <property type="match status" value="1"/>
</dbReference>
<dbReference type="GO" id="GO:0042803">
    <property type="term" value="F:protein homodimerization activity"/>
    <property type="evidence" value="ECO:0007669"/>
    <property type="project" value="InterPro"/>
</dbReference>
<sequence>MDVRRSEDQAPYDAAPGERPAPSAGKGPAPAAGEAPAESSGTGSAQAAGDGPAPAAVSDGGFARAAGGDSASAVEGGDDAPSGAPPDAPSGEGAVGEAAEPEGAEAPDPCAGVLAEKAAAEREAAEWRERYVRLAADFDNYKKRQQREREALIRYGPEPLAERLLPILDTFERALAQAVAHLGAGGEKAEPPGAKAVGTGAGGVPADVFRGFVDGVDMVYRQLLQALDAVGVRPVEAVGQPFDPAVHHAVGLVPKAEGLSPGTVAEELQKGYRLHDKLLRPAMVKVVES</sequence>
<dbReference type="EMBL" id="PEBV01000004">
    <property type="protein sequence ID" value="PTQ54456.1"/>
    <property type="molecule type" value="Genomic_DNA"/>
</dbReference>
<dbReference type="Gene3D" id="2.30.22.10">
    <property type="entry name" value="Head domain of nucleotide exchange factor GrpE"/>
    <property type="match status" value="1"/>
</dbReference>
<dbReference type="FunFam" id="2.30.22.10:FF:000001">
    <property type="entry name" value="Protein GrpE"/>
    <property type="match status" value="1"/>
</dbReference>
<comment type="subcellular location">
    <subcellularLocation>
        <location evidence="1 10">Cytoplasm</location>
    </subcellularLocation>
</comment>
<comment type="similarity">
    <text evidence="2 10 12">Belongs to the GrpE family.</text>
</comment>
<dbReference type="Pfam" id="PF01025">
    <property type="entry name" value="GrpE"/>
    <property type="match status" value="1"/>
</dbReference>
<dbReference type="Proteomes" id="UP000243024">
    <property type="component" value="Unassembled WGS sequence"/>
</dbReference>
<feature type="compositionally biased region" description="Low complexity" evidence="14">
    <location>
        <begin position="20"/>
        <end position="61"/>
    </location>
</feature>
<evidence type="ECO:0000256" key="8">
    <source>
        <dbReference type="ARBA" id="ARBA00072274"/>
    </source>
</evidence>
<dbReference type="RefSeq" id="WP_066198790.1">
    <property type="nucleotide sequence ID" value="NZ_CBCSAS010000034.1"/>
</dbReference>
<dbReference type="GO" id="GO:0051082">
    <property type="term" value="F:unfolded protein binding"/>
    <property type="evidence" value="ECO:0007669"/>
    <property type="project" value="TreeGrafter"/>
</dbReference>
<evidence type="ECO:0000256" key="13">
    <source>
        <dbReference type="SAM" id="Coils"/>
    </source>
</evidence>
<keyword evidence="6 10" id="KW-0143">Chaperone</keyword>
<keyword evidence="5 10" id="KW-0346">Stress response</keyword>
<comment type="function">
    <text evidence="7 10 11">Participates actively in the response to hyperosmotic and heat shock by preventing the aggregation of stress-denatured proteins, in association with DnaK and GrpE. It is the nucleotide exchange factor for DnaK and may function as a thermosensor. Unfolded proteins bind initially to DnaJ; upon interaction with the DnaJ-bound protein, DnaK hydrolyzes its bound ATP, resulting in the formation of a stable complex. GrpE releases ADP from DnaK; ATP binding to DnaK triggers the release of the substrate protein, thus completing the reaction cycle. Several rounds of ATP-dependent interactions between DnaJ, DnaK and GrpE are required for fully efficient folding.</text>
</comment>
<evidence type="ECO:0000256" key="4">
    <source>
        <dbReference type="ARBA" id="ARBA00022490"/>
    </source>
</evidence>
<evidence type="ECO:0000256" key="5">
    <source>
        <dbReference type="ARBA" id="ARBA00023016"/>
    </source>
</evidence>
<evidence type="ECO:0000256" key="3">
    <source>
        <dbReference type="ARBA" id="ARBA00011738"/>
    </source>
</evidence>
<dbReference type="PANTHER" id="PTHR21237:SF23">
    <property type="entry name" value="GRPE PROTEIN HOMOLOG, MITOCHONDRIAL"/>
    <property type="match status" value="1"/>
</dbReference>
<feature type="compositionally biased region" description="Low complexity" evidence="14">
    <location>
        <begin position="89"/>
        <end position="98"/>
    </location>
</feature>
<dbReference type="GO" id="GO:0006457">
    <property type="term" value="P:protein folding"/>
    <property type="evidence" value="ECO:0007669"/>
    <property type="project" value="InterPro"/>
</dbReference>
<feature type="coiled-coil region" evidence="13">
    <location>
        <begin position="110"/>
        <end position="137"/>
    </location>
</feature>
<dbReference type="SUPFAM" id="SSF58014">
    <property type="entry name" value="Coiled-coil domain of nucleotide exchange factor GrpE"/>
    <property type="match status" value="1"/>
</dbReference>
<dbReference type="GO" id="GO:0051087">
    <property type="term" value="F:protein-folding chaperone binding"/>
    <property type="evidence" value="ECO:0007669"/>
    <property type="project" value="InterPro"/>
</dbReference>
<dbReference type="InterPro" id="IPR000740">
    <property type="entry name" value="GrpE"/>
</dbReference>
<evidence type="ECO:0000256" key="12">
    <source>
        <dbReference type="RuleBase" id="RU004478"/>
    </source>
</evidence>
<dbReference type="PROSITE" id="PS01071">
    <property type="entry name" value="GRPE"/>
    <property type="match status" value="1"/>
</dbReference>
<dbReference type="Proteomes" id="UP000244180">
    <property type="component" value="Unassembled WGS sequence"/>
</dbReference>
<dbReference type="STRING" id="1484.SA87_06030"/>
<evidence type="ECO:0000256" key="14">
    <source>
        <dbReference type="SAM" id="MobiDB-lite"/>
    </source>
</evidence>
<comment type="caution">
    <text evidence="15">The sequence shown here is derived from an EMBL/GenBank/DDBJ whole genome shotgun (WGS) entry which is preliminary data.</text>
</comment>
<evidence type="ECO:0000256" key="1">
    <source>
        <dbReference type="ARBA" id="ARBA00004496"/>
    </source>
</evidence>
<feature type="region of interest" description="Disordered" evidence="14">
    <location>
        <begin position="1"/>
        <end position="109"/>
    </location>
</feature>
<organism evidence="15 17">
    <name type="scientific">Hydrogenibacillus schlegelii</name>
    <name type="common">Bacillus schlegelii</name>
    <dbReference type="NCBI Taxonomy" id="1484"/>
    <lineage>
        <taxon>Bacteria</taxon>
        <taxon>Bacillati</taxon>
        <taxon>Bacillota</taxon>
        <taxon>Bacilli</taxon>
        <taxon>Bacillales</taxon>
        <taxon>Bacillales Family X. Incertae Sedis</taxon>
        <taxon>Hydrogenibacillus</taxon>
    </lineage>
</organism>
<dbReference type="InterPro" id="IPR013805">
    <property type="entry name" value="GrpE_CC"/>
</dbReference>
<proteinExistence type="inferred from homology"/>
<evidence type="ECO:0000313" key="18">
    <source>
        <dbReference type="Proteomes" id="UP000244180"/>
    </source>
</evidence>
<dbReference type="PRINTS" id="PR00773">
    <property type="entry name" value="GRPEPROTEIN"/>
</dbReference>
<dbReference type="CDD" id="cd00446">
    <property type="entry name" value="GrpE"/>
    <property type="match status" value="1"/>
</dbReference>
<dbReference type="GO" id="GO:0005737">
    <property type="term" value="C:cytoplasm"/>
    <property type="evidence" value="ECO:0007669"/>
    <property type="project" value="UniProtKB-SubCell"/>
</dbReference>
<dbReference type="EMBL" id="JXBB01000005">
    <property type="protein sequence ID" value="OAR05063.1"/>
    <property type="molecule type" value="Genomic_DNA"/>
</dbReference>
<reference evidence="16 18" key="2">
    <citation type="submission" date="2017-08" db="EMBL/GenBank/DDBJ databases">
        <title>Burning lignite coal seam in the remote Altai Mountains harbors a hydrogen-driven thermophilic microbial community.</title>
        <authorList>
            <person name="Kadnikov V.V."/>
            <person name="Mardanov A.V."/>
            <person name="Ivasenko D."/>
            <person name="Beletsky A.V."/>
            <person name="Karnachuk O.V."/>
            <person name="Ravin N.V."/>
        </authorList>
    </citation>
    <scope>NUCLEOTIDE SEQUENCE [LARGE SCALE GENOMIC DNA]</scope>
    <source>
        <strain evidence="16">AL33</strain>
    </source>
</reference>
<evidence type="ECO:0000256" key="6">
    <source>
        <dbReference type="ARBA" id="ARBA00023186"/>
    </source>
</evidence>
<dbReference type="InterPro" id="IPR009012">
    <property type="entry name" value="GrpE_head"/>
</dbReference>
<evidence type="ECO:0000256" key="7">
    <source>
        <dbReference type="ARBA" id="ARBA00053401"/>
    </source>
</evidence>
<name>A0A179IS51_HYDSH</name>
<dbReference type="AlphaFoldDB" id="A0A179IS51"/>
<evidence type="ECO:0000256" key="10">
    <source>
        <dbReference type="HAMAP-Rule" id="MF_01151"/>
    </source>
</evidence>
<gene>
    <name evidence="10" type="primary">grpE</name>
    <name evidence="16" type="ORF">HSCHL_0375</name>
    <name evidence="15" type="ORF">SA87_06030</name>
</gene>
<accession>A0A179IS51</accession>
<evidence type="ECO:0000256" key="2">
    <source>
        <dbReference type="ARBA" id="ARBA00009054"/>
    </source>
</evidence>
<dbReference type="OrthoDB" id="9812586at2"/>
<keyword evidence="4 10" id="KW-0963">Cytoplasm</keyword>
<protein>
    <recommendedName>
        <fullName evidence="8 10">Protein GrpE</fullName>
    </recommendedName>
    <alternativeName>
        <fullName evidence="9 10">HSP-70 cofactor</fullName>
    </alternativeName>
</protein>
<dbReference type="PANTHER" id="PTHR21237">
    <property type="entry name" value="GRPE PROTEIN"/>
    <property type="match status" value="1"/>
</dbReference>
<comment type="subunit">
    <text evidence="3 10">Homodimer.</text>
</comment>
<evidence type="ECO:0000256" key="11">
    <source>
        <dbReference type="RuleBase" id="RU000639"/>
    </source>
</evidence>
<dbReference type="Gene3D" id="3.90.20.20">
    <property type="match status" value="1"/>
</dbReference>
<evidence type="ECO:0000313" key="17">
    <source>
        <dbReference type="Proteomes" id="UP000243024"/>
    </source>
</evidence>
<evidence type="ECO:0000256" key="9">
    <source>
        <dbReference type="ARBA" id="ARBA00076414"/>
    </source>
</evidence>
<dbReference type="GO" id="GO:0000774">
    <property type="term" value="F:adenyl-nucleotide exchange factor activity"/>
    <property type="evidence" value="ECO:0007669"/>
    <property type="project" value="InterPro"/>
</dbReference>
<reference evidence="15 17" key="1">
    <citation type="submission" date="2015-09" db="EMBL/GenBank/DDBJ databases">
        <title>Draft genome sequence of Hydrogenibacillus schlegelii DSM 2000.</title>
        <authorList>
            <person name="Hemp J."/>
        </authorList>
    </citation>
    <scope>NUCLEOTIDE SEQUENCE [LARGE SCALE GENOMIC DNA]</scope>
    <source>
        <strain evidence="15 17">MA 48</strain>
    </source>
</reference>
<keyword evidence="17" id="KW-1185">Reference proteome</keyword>
<evidence type="ECO:0000313" key="15">
    <source>
        <dbReference type="EMBL" id="OAR05063.1"/>
    </source>
</evidence>
<evidence type="ECO:0000313" key="16">
    <source>
        <dbReference type="EMBL" id="PTQ54456.1"/>
    </source>
</evidence>